<name>F4RJI2_MELLP</name>
<dbReference type="GeneID" id="18922735"/>
<dbReference type="HOGENOM" id="CLU_030195_1_0_1"/>
<sequence length="486" mass="52564">MIQSLIPSLLVALSTTQLIHTLQLPVIREFNPAQINHHIRRNLPPTPQPITPTNSSSLPSSTSVGGTILNPAPSSNSSQTNLVPKTNEVLKTYPNPCDGLPLTPQTWTKLDLDQYLLSYPNGQNLSVQDYAFSHHAQNFICGIGEGCHAGQLCNPVTAPDWYVLYAAQEWNSLQNSIYTAIGFAVSMVQATAAALVTDLFEPQHHSLLFHLQDLFVLMSGIAFTVALGALLLTEGTAVIIAATVVGALMAGTSSALMGVNLLNSWDTVPDGFTRWSNYAYYLSQWQSKVQDQLSNATTSIIQAGISSESGLFGALKGGAFLSGIQVRSTSEVEEEIKQTSTARILVDILRAQGAYVTYGKDKCDGKGPGGAWGGDDHLSFCKDGTMMNIVKAKKNKTGNKWFNADLISKKYGFSTEYLVTQSWECQKKYKGFSYDPYRNGSLPLDINAECIVNLPVCDCTDPIIKHALSKGATTTSACREAGKLPI</sequence>
<gene>
    <name evidence="5" type="ORF">MELLADRAFT_105841</name>
</gene>
<feature type="transmembrane region" description="Helical" evidence="2">
    <location>
        <begin position="177"/>
        <end position="200"/>
    </location>
</feature>
<dbReference type="RefSeq" id="XP_007409395.1">
    <property type="nucleotide sequence ID" value="XM_007409333.1"/>
</dbReference>
<feature type="transmembrane region" description="Helical" evidence="2">
    <location>
        <begin position="238"/>
        <end position="262"/>
    </location>
</feature>
<feature type="compositionally biased region" description="Polar residues" evidence="1">
    <location>
        <begin position="72"/>
        <end position="81"/>
    </location>
</feature>
<keyword evidence="2" id="KW-1133">Transmembrane helix</keyword>
<feature type="region of interest" description="Disordered" evidence="1">
    <location>
        <begin position="39"/>
        <end position="81"/>
    </location>
</feature>
<evidence type="ECO:0000313" key="5">
    <source>
        <dbReference type="EMBL" id="EGG07488.1"/>
    </source>
</evidence>
<keyword evidence="2" id="KW-0812">Transmembrane</keyword>
<dbReference type="InParanoid" id="F4RJI2"/>
<dbReference type="eggNOG" id="ENOG502SQPP">
    <property type="taxonomic scope" value="Eukaryota"/>
</dbReference>
<protein>
    <recommendedName>
        <fullName evidence="4">DUF7872 domain-containing protein</fullName>
    </recommendedName>
</protein>
<proteinExistence type="predicted"/>
<dbReference type="PANTHER" id="PTHR33339">
    <property type="entry name" value="LYSM DOMAIN-CONTAINING PROTEIN"/>
    <property type="match status" value="1"/>
</dbReference>
<keyword evidence="3" id="KW-0732">Signal</keyword>
<evidence type="ECO:0000256" key="2">
    <source>
        <dbReference type="SAM" id="Phobius"/>
    </source>
</evidence>
<dbReference type="OrthoDB" id="2501761at2759"/>
<organism evidence="6">
    <name type="scientific">Melampsora larici-populina (strain 98AG31 / pathotype 3-4-7)</name>
    <name type="common">Poplar leaf rust fungus</name>
    <dbReference type="NCBI Taxonomy" id="747676"/>
    <lineage>
        <taxon>Eukaryota</taxon>
        <taxon>Fungi</taxon>
        <taxon>Dikarya</taxon>
        <taxon>Basidiomycota</taxon>
        <taxon>Pucciniomycotina</taxon>
        <taxon>Pucciniomycetes</taxon>
        <taxon>Pucciniales</taxon>
        <taxon>Melampsoraceae</taxon>
        <taxon>Melampsora</taxon>
    </lineage>
</organism>
<evidence type="ECO:0000313" key="6">
    <source>
        <dbReference type="Proteomes" id="UP000001072"/>
    </source>
</evidence>
<dbReference type="KEGG" id="mlr:MELLADRAFT_105841"/>
<evidence type="ECO:0000256" key="1">
    <source>
        <dbReference type="SAM" id="MobiDB-lite"/>
    </source>
</evidence>
<dbReference type="Proteomes" id="UP000001072">
    <property type="component" value="Unassembled WGS sequence"/>
</dbReference>
<keyword evidence="6" id="KW-1185">Reference proteome</keyword>
<reference evidence="6" key="1">
    <citation type="journal article" date="2011" name="Proc. Natl. Acad. Sci. U.S.A.">
        <title>Obligate biotrophy features unraveled by the genomic analysis of rust fungi.</title>
        <authorList>
            <person name="Duplessis S."/>
            <person name="Cuomo C.A."/>
            <person name="Lin Y.-C."/>
            <person name="Aerts A."/>
            <person name="Tisserant E."/>
            <person name="Veneault-Fourrey C."/>
            <person name="Joly D.L."/>
            <person name="Hacquard S."/>
            <person name="Amselem J."/>
            <person name="Cantarel B.L."/>
            <person name="Chiu R."/>
            <person name="Coutinho P.M."/>
            <person name="Feau N."/>
            <person name="Field M."/>
            <person name="Frey P."/>
            <person name="Gelhaye E."/>
            <person name="Goldberg J."/>
            <person name="Grabherr M.G."/>
            <person name="Kodira C.D."/>
            <person name="Kohler A."/>
            <person name="Kuees U."/>
            <person name="Lindquist E.A."/>
            <person name="Lucas S.M."/>
            <person name="Mago R."/>
            <person name="Mauceli E."/>
            <person name="Morin E."/>
            <person name="Murat C."/>
            <person name="Pangilinan J.L."/>
            <person name="Park R."/>
            <person name="Pearson M."/>
            <person name="Quesneville H."/>
            <person name="Rouhier N."/>
            <person name="Sakthikumar S."/>
            <person name="Salamov A.A."/>
            <person name="Schmutz J."/>
            <person name="Selles B."/>
            <person name="Shapiro H."/>
            <person name="Tanguay P."/>
            <person name="Tuskan G.A."/>
            <person name="Henrissat B."/>
            <person name="Van de Peer Y."/>
            <person name="Rouze P."/>
            <person name="Ellis J.G."/>
            <person name="Dodds P.N."/>
            <person name="Schein J.E."/>
            <person name="Zhong S."/>
            <person name="Hamelin R.C."/>
            <person name="Grigoriev I.V."/>
            <person name="Szabo L.J."/>
            <person name="Martin F."/>
        </authorList>
    </citation>
    <scope>NUCLEOTIDE SEQUENCE [LARGE SCALE GENOMIC DNA]</scope>
    <source>
        <strain evidence="6">98AG31 / pathotype 3-4-7</strain>
    </source>
</reference>
<feature type="signal peptide" evidence="3">
    <location>
        <begin position="1"/>
        <end position="21"/>
    </location>
</feature>
<accession>F4RJI2</accession>
<feature type="transmembrane region" description="Helical" evidence="2">
    <location>
        <begin position="207"/>
        <end position="232"/>
    </location>
</feature>
<keyword evidence="2" id="KW-0472">Membrane</keyword>
<dbReference type="VEuPathDB" id="FungiDB:MELLADRAFT_105841"/>
<dbReference type="AlphaFoldDB" id="F4RJI2"/>
<feature type="chain" id="PRO_5003315190" description="DUF7872 domain-containing protein" evidence="3">
    <location>
        <begin position="22"/>
        <end position="486"/>
    </location>
</feature>
<feature type="compositionally biased region" description="Low complexity" evidence="1">
    <location>
        <begin position="51"/>
        <end position="63"/>
    </location>
</feature>
<dbReference type="InterPro" id="IPR057194">
    <property type="entry name" value="DUF7872"/>
</dbReference>
<evidence type="ECO:0000256" key="3">
    <source>
        <dbReference type="SAM" id="SignalP"/>
    </source>
</evidence>
<evidence type="ECO:0000259" key="4">
    <source>
        <dbReference type="Pfam" id="PF25278"/>
    </source>
</evidence>
<feature type="domain" description="DUF7872" evidence="4">
    <location>
        <begin position="270"/>
        <end position="486"/>
    </location>
</feature>
<dbReference type="Pfam" id="PF25278">
    <property type="entry name" value="DUF7872"/>
    <property type="match status" value="1"/>
</dbReference>
<dbReference type="PANTHER" id="PTHR33339:SF1">
    <property type="entry name" value="LYSM DOMAIN-CONTAINING PROTEIN"/>
    <property type="match status" value="1"/>
</dbReference>
<dbReference type="EMBL" id="GL883104">
    <property type="protein sequence ID" value="EGG07488.1"/>
    <property type="molecule type" value="Genomic_DNA"/>
</dbReference>